<dbReference type="SUPFAM" id="SSF51395">
    <property type="entry name" value="FMN-linked oxidoreductases"/>
    <property type="match status" value="1"/>
</dbReference>
<name>A0AAV9QA02_9PEZI</name>
<dbReference type="CDD" id="cd02933">
    <property type="entry name" value="OYE_like_FMN"/>
    <property type="match status" value="1"/>
</dbReference>
<accession>A0AAV9QA02</accession>
<dbReference type="FunFam" id="3.20.20.70:FF:000138">
    <property type="entry name" value="NADPH dehydrogenase 1"/>
    <property type="match status" value="1"/>
</dbReference>
<gene>
    <name evidence="2" type="ORF">LTR25_004642</name>
</gene>
<feature type="domain" description="NADH:flavin oxidoreductase/NADH oxidase N-terminal" evidence="1">
    <location>
        <begin position="13"/>
        <end position="343"/>
    </location>
</feature>
<protein>
    <recommendedName>
        <fullName evidence="1">NADH:flavin oxidoreductase/NADH oxidase N-terminal domain-containing protein</fullName>
    </recommendedName>
</protein>
<dbReference type="InterPro" id="IPR001155">
    <property type="entry name" value="OxRdtase_FMN_N"/>
</dbReference>
<proteinExistence type="predicted"/>
<evidence type="ECO:0000313" key="2">
    <source>
        <dbReference type="EMBL" id="KAK5537391.1"/>
    </source>
</evidence>
<dbReference type="Gene3D" id="3.20.20.70">
    <property type="entry name" value="Aldolase class I"/>
    <property type="match status" value="1"/>
</dbReference>
<dbReference type="InterPro" id="IPR013785">
    <property type="entry name" value="Aldolase_TIM"/>
</dbReference>
<dbReference type="InterPro" id="IPR045247">
    <property type="entry name" value="Oye-like"/>
</dbReference>
<dbReference type="Pfam" id="PF00724">
    <property type="entry name" value="Oxidored_FMN"/>
    <property type="match status" value="1"/>
</dbReference>
<sequence length="376" mass="41498">MGSLTPSSSSSRLFEPLRIGTMDLQHRLVMAPLTRFRASDDTHVPLPIVSTYYSQRAAVPGTLLITEATFISAQASGYPNVPGIYSRAQIDAWKSITSAVHARGSYIYCQLWALGRTASAANAEAEGIEIKSSSANAMDSEHAVPKEMTHDDIKQFISDYAQAARNAIEAGFDGVEIHGANGYLIDQFTQDTCNTRTDEYGGSIENRSRFGLEVSRAVVDAIGADKVGIRLSPYSSFQGMKMDEPIPQFTHLINGLKELKLAYIHVVESRVSGNADIESTEKIDFAIEAWGNTSPVLVAGGFRPDSAKRAVDEEYTDKDIAIVFGRYWISTPDLPFRIQKGIDLTPYDRDTFYMPKSEKGYIDYPFSPEFEQEVKA</sequence>
<evidence type="ECO:0000259" key="1">
    <source>
        <dbReference type="Pfam" id="PF00724"/>
    </source>
</evidence>
<dbReference type="EMBL" id="JAXLQG010000007">
    <property type="protein sequence ID" value="KAK5537391.1"/>
    <property type="molecule type" value="Genomic_DNA"/>
</dbReference>
<dbReference type="PANTHER" id="PTHR22893:SF91">
    <property type="entry name" value="NADPH DEHYDROGENASE 2-RELATED"/>
    <property type="match status" value="1"/>
</dbReference>
<dbReference type="GO" id="GO:0010181">
    <property type="term" value="F:FMN binding"/>
    <property type="evidence" value="ECO:0007669"/>
    <property type="project" value="InterPro"/>
</dbReference>
<dbReference type="PANTHER" id="PTHR22893">
    <property type="entry name" value="NADH OXIDOREDUCTASE-RELATED"/>
    <property type="match status" value="1"/>
</dbReference>
<organism evidence="2 3">
    <name type="scientific">Vermiconidia calcicola</name>
    <dbReference type="NCBI Taxonomy" id="1690605"/>
    <lineage>
        <taxon>Eukaryota</taxon>
        <taxon>Fungi</taxon>
        <taxon>Dikarya</taxon>
        <taxon>Ascomycota</taxon>
        <taxon>Pezizomycotina</taxon>
        <taxon>Dothideomycetes</taxon>
        <taxon>Dothideomycetidae</taxon>
        <taxon>Mycosphaerellales</taxon>
        <taxon>Extremaceae</taxon>
        <taxon>Vermiconidia</taxon>
    </lineage>
</organism>
<keyword evidence="3" id="KW-1185">Reference proteome</keyword>
<evidence type="ECO:0000313" key="3">
    <source>
        <dbReference type="Proteomes" id="UP001345827"/>
    </source>
</evidence>
<reference evidence="2 3" key="1">
    <citation type="submission" date="2023-06" db="EMBL/GenBank/DDBJ databases">
        <title>Black Yeasts Isolated from many extreme environments.</title>
        <authorList>
            <person name="Coleine C."/>
            <person name="Stajich J.E."/>
            <person name="Selbmann L."/>
        </authorList>
    </citation>
    <scope>NUCLEOTIDE SEQUENCE [LARGE SCALE GENOMIC DNA]</scope>
    <source>
        <strain evidence="2 3">CCFEE 5887</strain>
    </source>
</reference>
<dbReference type="AlphaFoldDB" id="A0AAV9QA02"/>
<dbReference type="GO" id="GO:0003959">
    <property type="term" value="F:NADPH dehydrogenase activity"/>
    <property type="evidence" value="ECO:0007669"/>
    <property type="project" value="TreeGrafter"/>
</dbReference>
<comment type="caution">
    <text evidence="2">The sequence shown here is derived from an EMBL/GenBank/DDBJ whole genome shotgun (WGS) entry which is preliminary data.</text>
</comment>
<dbReference type="Proteomes" id="UP001345827">
    <property type="component" value="Unassembled WGS sequence"/>
</dbReference>